<dbReference type="SUPFAM" id="SSF51569">
    <property type="entry name" value="Aldolase"/>
    <property type="match status" value="1"/>
</dbReference>
<dbReference type="EMBL" id="FOSV01000013">
    <property type="protein sequence ID" value="SFL34361.1"/>
    <property type="molecule type" value="Genomic_DNA"/>
</dbReference>
<protein>
    <recommendedName>
        <fullName evidence="3 7">Deoxyribose-phosphate aldolase</fullName>
        <ecNumber evidence="3 7">4.1.2.4</ecNumber>
    </recommendedName>
</protein>
<evidence type="ECO:0000256" key="2">
    <source>
        <dbReference type="ARBA" id="ARBA00009473"/>
    </source>
</evidence>
<dbReference type="InterPro" id="IPR002915">
    <property type="entry name" value="DeoC/FbaB/LacD_aldolase"/>
</dbReference>
<keyword evidence="4" id="KW-0456">Lyase</keyword>
<dbReference type="PANTHER" id="PTHR10889:SF3">
    <property type="entry name" value="DEOXYRIBOSE-PHOSPHATE ALDOLASE"/>
    <property type="match status" value="1"/>
</dbReference>
<dbReference type="PIRSF" id="PIRSF001357">
    <property type="entry name" value="DeoC"/>
    <property type="match status" value="1"/>
</dbReference>
<evidence type="ECO:0000313" key="8">
    <source>
        <dbReference type="EMBL" id="SFL34361.1"/>
    </source>
</evidence>
<dbReference type="InterPro" id="IPR011343">
    <property type="entry name" value="DeoC"/>
</dbReference>
<dbReference type="Proteomes" id="UP000198804">
    <property type="component" value="Unassembled WGS sequence"/>
</dbReference>
<accession>A0A1I4GYZ2</accession>
<dbReference type="PANTHER" id="PTHR10889">
    <property type="entry name" value="DEOXYRIBOSE-PHOSPHATE ALDOLASE"/>
    <property type="match status" value="1"/>
</dbReference>
<evidence type="ECO:0000256" key="3">
    <source>
        <dbReference type="ARBA" id="ARBA00012515"/>
    </source>
</evidence>
<dbReference type="Gene3D" id="3.20.20.70">
    <property type="entry name" value="Aldolase class I"/>
    <property type="match status" value="1"/>
</dbReference>
<evidence type="ECO:0000256" key="5">
    <source>
        <dbReference type="ARBA" id="ARBA00023270"/>
    </source>
</evidence>
<comment type="similarity">
    <text evidence="2">Belongs to the DeoC/FbaB aldolase family. DeoC type 2 subfamily.</text>
</comment>
<evidence type="ECO:0000256" key="6">
    <source>
        <dbReference type="ARBA" id="ARBA00048791"/>
    </source>
</evidence>
<name>A0A1I4GYZ2_9HYPH</name>
<reference evidence="9" key="1">
    <citation type="submission" date="2016-10" db="EMBL/GenBank/DDBJ databases">
        <authorList>
            <person name="Varghese N."/>
            <person name="Submissions S."/>
        </authorList>
    </citation>
    <scope>NUCLEOTIDE SEQUENCE [LARGE SCALE GENOMIC DNA]</scope>
    <source>
        <strain evidence="9">CGMCC 1.6474</strain>
    </source>
</reference>
<dbReference type="GO" id="GO:0004139">
    <property type="term" value="F:deoxyribose-phosphate aldolase activity"/>
    <property type="evidence" value="ECO:0007669"/>
    <property type="project" value="UniProtKB-UniRule"/>
</dbReference>
<dbReference type="STRING" id="414703.SAMN04488125_11340"/>
<evidence type="ECO:0000256" key="1">
    <source>
        <dbReference type="ARBA" id="ARBA00004816"/>
    </source>
</evidence>
<evidence type="ECO:0000256" key="7">
    <source>
        <dbReference type="NCBIfam" id="TIGR00126"/>
    </source>
</evidence>
<comment type="pathway">
    <text evidence="1">Carbohydrate degradation; 2-deoxy-D-ribose 1-phosphate degradation; D-glyceraldehyde 3-phosphate and acetaldehyde from 2-deoxy-alpha-D-ribose 1-phosphate: step 2/2.</text>
</comment>
<dbReference type="Pfam" id="PF01791">
    <property type="entry name" value="DeoC"/>
    <property type="match status" value="1"/>
</dbReference>
<sequence>MTAPLPPDEAVRIAARALPLLDLTDLSEGCTAEAVATLCQRAERHAVAAVCVWPRFVPQAAQTLAGCGVRIATVVNFPEGGEDVAGTLAETRATLDDGADEIDLVLPYRALQRGDAEAARAMVASVREACGDKLLKVILETGMLPDAETVARASRLALEAGADFLKTSTGKTPVSATPEAAEAMLSVIRERGGARPVGLKVSGGLRRVEDAARYLALADRIMGPDWVRPNTFRIGASALLDDLTRAGEAGA</sequence>
<dbReference type="GO" id="GO:0005737">
    <property type="term" value="C:cytoplasm"/>
    <property type="evidence" value="ECO:0007669"/>
    <property type="project" value="InterPro"/>
</dbReference>
<dbReference type="AlphaFoldDB" id="A0A1I4GYZ2"/>
<dbReference type="SMART" id="SM01133">
    <property type="entry name" value="DeoC"/>
    <property type="match status" value="1"/>
</dbReference>
<dbReference type="GO" id="GO:0009264">
    <property type="term" value="P:deoxyribonucleotide catabolic process"/>
    <property type="evidence" value="ECO:0007669"/>
    <property type="project" value="UniProtKB-UniRule"/>
</dbReference>
<comment type="catalytic activity">
    <reaction evidence="6">
        <text>2-deoxy-D-ribose 5-phosphate = D-glyceraldehyde 3-phosphate + acetaldehyde</text>
        <dbReference type="Rhea" id="RHEA:12821"/>
        <dbReference type="ChEBI" id="CHEBI:15343"/>
        <dbReference type="ChEBI" id="CHEBI:59776"/>
        <dbReference type="ChEBI" id="CHEBI:62877"/>
        <dbReference type="EC" id="4.1.2.4"/>
    </reaction>
</comment>
<proteinExistence type="inferred from homology"/>
<dbReference type="NCBIfam" id="TIGR00126">
    <property type="entry name" value="deoC"/>
    <property type="match status" value="1"/>
</dbReference>
<dbReference type="CDD" id="cd00959">
    <property type="entry name" value="DeoC"/>
    <property type="match status" value="1"/>
</dbReference>
<evidence type="ECO:0000313" key="9">
    <source>
        <dbReference type="Proteomes" id="UP000198804"/>
    </source>
</evidence>
<organism evidence="8 9">
    <name type="scientific">Methylorubrum salsuginis</name>
    <dbReference type="NCBI Taxonomy" id="414703"/>
    <lineage>
        <taxon>Bacteria</taxon>
        <taxon>Pseudomonadati</taxon>
        <taxon>Pseudomonadota</taxon>
        <taxon>Alphaproteobacteria</taxon>
        <taxon>Hyphomicrobiales</taxon>
        <taxon>Methylobacteriaceae</taxon>
        <taxon>Methylorubrum</taxon>
    </lineage>
</organism>
<dbReference type="RefSeq" id="WP_091948245.1">
    <property type="nucleotide sequence ID" value="NZ_FOSV01000013.1"/>
</dbReference>
<dbReference type="InterPro" id="IPR013785">
    <property type="entry name" value="Aldolase_TIM"/>
</dbReference>
<gene>
    <name evidence="8" type="ORF">SAMN04488125_11340</name>
</gene>
<dbReference type="GO" id="GO:0016052">
    <property type="term" value="P:carbohydrate catabolic process"/>
    <property type="evidence" value="ECO:0007669"/>
    <property type="project" value="TreeGrafter"/>
</dbReference>
<keyword evidence="9" id="KW-1185">Reference proteome</keyword>
<dbReference type="OrthoDB" id="6579831at2"/>
<evidence type="ECO:0000256" key="4">
    <source>
        <dbReference type="ARBA" id="ARBA00023239"/>
    </source>
</evidence>
<dbReference type="EC" id="4.1.2.4" evidence="3 7"/>
<keyword evidence="5" id="KW-0704">Schiff base</keyword>